<dbReference type="Pfam" id="PF21858">
    <property type="entry name" value="DUF6914"/>
    <property type="match status" value="1"/>
</dbReference>
<proteinExistence type="predicted"/>
<protein>
    <submittedName>
        <fullName evidence="1">Uncharacterized protein</fullName>
    </submittedName>
</protein>
<evidence type="ECO:0000313" key="1">
    <source>
        <dbReference type="EMBL" id="KAK5998887.1"/>
    </source>
</evidence>
<sequence length="189" mass="21433">MSVEGNAKCLALKTRKLHALPFSCNQSLTESNRYHWALLTGPKGDVPNRPQDRGVYHVKERLVIEGDPPVPTPKWQYIQAAEEHGILLVRVLVGKVKNLERLLELFRNSPLRPDVTGWNCVYWVKEALETAAKDSNVLASCVGNWQIVRDTAMRYVEEKKEAHRFDGQGQFDASQTATWDLLANKEIVP</sequence>
<reference evidence="1 2" key="1">
    <citation type="submission" date="2024-01" db="EMBL/GenBank/DDBJ databases">
        <title>Complete genome of Cladobotryum mycophilum ATHUM6906.</title>
        <authorList>
            <person name="Christinaki A.C."/>
            <person name="Myridakis A.I."/>
            <person name="Kouvelis V.N."/>
        </authorList>
    </citation>
    <scope>NUCLEOTIDE SEQUENCE [LARGE SCALE GENOMIC DNA]</scope>
    <source>
        <strain evidence="1 2">ATHUM6906</strain>
    </source>
</reference>
<dbReference type="InterPro" id="IPR054208">
    <property type="entry name" value="DUF6914"/>
</dbReference>
<accession>A0ABR0T3H6</accession>
<gene>
    <name evidence="1" type="ORF">PT974_01271</name>
</gene>
<dbReference type="EMBL" id="JAVFKD010000001">
    <property type="protein sequence ID" value="KAK5998887.1"/>
    <property type="molecule type" value="Genomic_DNA"/>
</dbReference>
<name>A0ABR0T3H6_9HYPO</name>
<organism evidence="1 2">
    <name type="scientific">Cladobotryum mycophilum</name>
    <dbReference type="NCBI Taxonomy" id="491253"/>
    <lineage>
        <taxon>Eukaryota</taxon>
        <taxon>Fungi</taxon>
        <taxon>Dikarya</taxon>
        <taxon>Ascomycota</taxon>
        <taxon>Pezizomycotina</taxon>
        <taxon>Sordariomycetes</taxon>
        <taxon>Hypocreomycetidae</taxon>
        <taxon>Hypocreales</taxon>
        <taxon>Hypocreaceae</taxon>
        <taxon>Cladobotryum</taxon>
    </lineage>
</organism>
<dbReference type="Proteomes" id="UP001338125">
    <property type="component" value="Unassembled WGS sequence"/>
</dbReference>
<keyword evidence="2" id="KW-1185">Reference proteome</keyword>
<evidence type="ECO:0000313" key="2">
    <source>
        <dbReference type="Proteomes" id="UP001338125"/>
    </source>
</evidence>
<comment type="caution">
    <text evidence="1">The sequence shown here is derived from an EMBL/GenBank/DDBJ whole genome shotgun (WGS) entry which is preliminary data.</text>
</comment>